<proteinExistence type="predicted"/>
<keyword evidence="3" id="KW-1185">Reference proteome</keyword>
<sequence length="69" mass="7644">MKVTITIDDDLYAQALELADPGKDNASDVFRDALQTYVRLKAARRLAELGGEATSMPDVPRRRGEPPKE</sequence>
<evidence type="ECO:0000256" key="1">
    <source>
        <dbReference type="SAM" id="MobiDB-lite"/>
    </source>
</evidence>
<accession>A0ABT4IZR5</accession>
<dbReference type="RefSeq" id="WP_268902307.1">
    <property type="nucleotide sequence ID" value="NZ_JAKNQT010000004.1"/>
</dbReference>
<protein>
    <submittedName>
        <fullName evidence="2">Type II toxin-antitoxin system VapB family antitoxin</fullName>
    </submittedName>
</protein>
<evidence type="ECO:0000313" key="3">
    <source>
        <dbReference type="Proteomes" id="UP001321125"/>
    </source>
</evidence>
<feature type="compositionally biased region" description="Basic and acidic residues" evidence="1">
    <location>
        <begin position="59"/>
        <end position="69"/>
    </location>
</feature>
<dbReference type="EMBL" id="JAKNQU010000007">
    <property type="protein sequence ID" value="MCZ0928681.1"/>
    <property type="molecule type" value="Genomic_DNA"/>
</dbReference>
<evidence type="ECO:0000313" key="2">
    <source>
        <dbReference type="EMBL" id="MCZ0928681.1"/>
    </source>
</evidence>
<gene>
    <name evidence="2" type="ORF">L0635_16510</name>
</gene>
<reference evidence="2 3" key="1">
    <citation type="submission" date="2022-02" db="EMBL/GenBank/DDBJ databases">
        <title>Study of halophilic communities from a Mexican lake.</title>
        <authorList>
            <person name="Hernandez-Soto L.M."/>
            <person name="Martinez-Abarca F."/>
            <person name="Ramirez-Saad H.C."/>
            <person name="Aguirre-Garrido J.F."/>
        </authorList>
    </citation>
    <scope>NUCLEOTIDE SEQUENCE [LARGE SCALE GENOMIC DNA]</scope>
    <source>
        <strain evidence="2 3">Hjan13</strain>
    </source>
</reference>
<comment type="caution">
    <text evidence="2">The sequence shown here is derived from an EMBL/GenBank/DDBJ whole genome shotgun (WGS) entry which is preliminary data.</text>
</comment>
<dbReference type="Proteomes" id="UP001321125">
    <property type="component" value="Unassembled WGS sequence"/>
</dbReference>
<name>A0ABT4IZR5_9GAMM</name>
<organism evidence="2 3">
    <name type="scientific">Vreelandella janggokensis</name>
    <dbReference type="NCBI Taxonomy" id="370767"/>
    <lineage>
        <taxon>Bacteria</taxon>
        <taxon>Pseudomonadati</taxon>
        <taxon>Pseudomonadota</taxon>
        <taxon>Gammaproteobacteria</taxon>
        <taxon>Oceanospirillales</taxon>
        <taxon>Halomonadaceae</taxon>
        <taxon>Vreelandella</taxon>
    </lineage>
</organism>
<feature type="region of interest" description="Disordered" evidence="1">
    <location>
        <begin position="49"/>
        <end position="69"/>
    </location>
</feature>